<comment type="cofactor">
    <cofactor evidence="1">
        <name>Mo-bis(molybdopterin guanine dinucleotide)</name>
        <dbReference type="ChEBI" id="CHEBI:60539"/>
    </cofactor>
</comment>
<keyword evidence="3" id="KW-0500">Molybdenum</keyword>
<dbReference type="GO" id="GO:0009061">
    <property type="term" value="P:anaerobic respiration"/>
    <property type="evidence" value="ECO:0007669"/>
    <property type="project" value="TreeGrafter"/>
</dbReference>
<dbReference type="InterPro" id="IPR050612">
    <property type="entry name" value="Prok_Mopterin_Oxidored"/>
</dbReference>
<evidence type="ECO:0000259" key="7">
    <source>
        <dbReference type="Pfam" id="PF01568"/>
    </source>
</evidence>
<dbReference type="PROSITE" id="PS00490">
    <property type="entry name" value="MOLYBDOPTERIN_PROK_2"/>
    <property type="match status" value="1"/>
</dbReference>
<dbReference type="Proteomes" id="UP000278632">
    <property type="component" value="Unassembled WGS sequence"/>
</dbReference>
<dbReference type="GO" id="GO:0043546">
    <property type="term" value="F:molybdopterin cofactor binding"/>
    <property type="evidence" value="ECO:0007669"/>
    <property type="project" value="InterPro"/>
</dbReference>
<proteinExistence type="inferred from homology"/>
<keyword evidence="9" id="KW-1185">Reference proteome</keyword>
<dbReference type="PANTHER" id="PTHR43742">
    <property type="entry name" value="TRIMETHYLAMINE-N-OXIDE REDUCTASE"/>
    <property type="match status" value="1"/>
</dbReference>
<dbReference type="GO" id="GO:0030288">
    <property type="term" value="C:outer membrane-bounded periplasmic space"/>
    <property type="evidence" value="ECO:0007669"/>
    <property type="project" value="TreeGrafter"/>
</dbReference>
<dbReference type="PANTHER" id="PTHR43742:SF3">
    <property type="entry name" value="DIMETHYL SULFOXIDE REDUCTASE DMSA"/>
    <property type="match status" value="1"/>
</dbReference>
<dbReference type="EMBL" id="QICD01000005">
    <property type="protein sequence ID" value="RNL46937.1"/>
    <property type="molecule type" value="Genomic_DNA"/>
</dbReference>
<dbReference type="Gene3D" id="3.40.228.10">
    <property type="entry name" value="Dimethylsulfoxide Reductase, domain 2"/>
    <property type="match status" value="1"/>
</dbReference>
<dbReference type="GO" id="GO:0030151">
    <property type="term" value="F:molybdenum ion binding"/>
    <property type="evidence" value="ECO:0007669"/>
    <property type="project" value="TreeGrafter"/>
</dbReference>
<comment type="caution">
    <text evidence="8">The sequence shown here is derived from an EMBL/GenBank/DDBJ whole genome shotgun (WGS) entry which is preliminary data.</text>
</comment>
<dbReference type="InterPro" id="IPR006657">
    <property type="entry name" value="MoPterin_dinucl-bd_dom"/>
</dbReference>
<evidence type="ECO:0000256" key="4">
    <source>
        <dbReference type="ARBA" id="ARBA00022723"/>
    </source>
</evidence>
<keyword evidence="5" id="KW-0560">Oxidoreductase</keyword>
<evidence type="ECO:0000313" key="8">
    <source>
        <dbReference type="EMBL" id="RNL46937.1"/>
    </source>
</evidence>
<dbReference type="InterPro" id="IPR006656">
    <property type="entry name" value="Mopterin_OxRdtase"/>
</dbReference>
<name>A0A3N0BGF3_9ACTN</name>
<organism evidence="8 9">
    <name type="scientific">Paraeggerthella hongkongensis</name>
    <dbReference type="NCBI Taxonomy" id="230658"/>
    <lineage>
        <taxon>Bacteria</taxon>
        <taxon>Bacillati</taxon>
        <taxon>Actinomycetota</taxon>
        <taxon>Coriobacteriia</taxon>
        <taxon>Eggerthellales</taxon>
        <taxon>Eggerthellaceae</taxon>
        <taxon>Paraeggerthella</taxon>
    </lineage>
</organism>
<feature type="domain" description="Molybdopterin oxidoreductase" evidence="6">
    <location>
        <begin position="119"/>
        <end position="607"/>
    </location>
</feature>
<dbReference type="AlphaFoldDB" id="A0A3N0BGF3"/>
<accession>A0A3N0BGF3</accession>
<dbReference type="InterPro" id="IPR006655">
    <property type="entry name" value="Mopterin_OxRdtase_prok_CS"/>
</dbReference>
<protein>
    <submittedName>
        <fullName evidence="8">Dimethyl sulfoxide reductase subunit A</fullName>
    </submittedName>
</protein>
<feature type="domain" description="Molybdopterin dinucleotide-binding" evidence="7">
    <location>
        <begin position="762"/>
        <end position="859"/>
    </location>
</feature>
<evidence type="ECO:0000256" key="5">
    <source>
        <dbReference type="ARBA" id="ARBA00023002"/>
    </source>
</evidence>
<dbReference type="InterPro" id="IPR009010">
    <property type="entry name" value="Asp_de-COase-like_dom_sf"/>
</dbReference>
<keyword evidence="4" id="KW-0479">Metal-binding</keyword>
<dbReference type="SUPFAM" id="SSF50692">
    <property type="entry name" value="ADC-like"/>
    <property type="match status" value="1"/>
</dbReference>
<dbReference type="SUPFAM" id="SSF53706">
    <property type="entry name" value="Formate dehydrogenase/DMSO reductase, domains 1-3"/>
    <property type="match status" value="1"/>
</dbReference>
<dbReference type="OrthoDB" id="9815647at2"/>
<dbReference type="GO" id="GO:0016491">
    <property type="term" value="F:oxidoreductase activity"/>
    <property type="evidence" value="ECO:0007669"/>
    <property type="project" value="UniProtKB-KW"/>
</dbReference>
<comment type="similarity">
    <text evidence="2">Belongs to the prokaryotic molybdopterin-containing oxidoreductase family.</text>
</comment>
<dbReference type="Gene3D" id="3.40.50.740">
    <property type="match status" value="1"/>
</dbReference>
<dbReference type="Gene3D" id="2.40.40.20">
    <property type="match status" value="1"/>
</dbReference>
<sequence length="900" mass="97945">MGASTHETAEARSSITRRNLLKWTGVAVAGTAALGTTGCAGFNQKPEGEAAKGASEGSWIPCNCWADCGSKGFNKVFVQDGDCVRMGTDKTHADSPDCPQLRSCARGRALRGMVFGADRIKYPMKRKSWQPGGGDNANGALRGKDDWERISWDEAYQLISGEIKRITSAYGHDAIFVPGYVASLFGNWDIGRMLALHGGYLEHWGACSSGAWGSMAKIYGLAEDTNDRMDLRKAQIIVLWGSNPAWSRTGLPTYDYMQCKAAGTKFICIDIFRHATAQAVADQFVGVRPGTDTALAIAMAYVLLTNDDPAAKPLIDWDFLNRCTVGFDADHMPEGAAPEDNFKDYVLGTYDGTPKTPEWAAEICGVSPAVITDLALQIAQTERVSIIMSPAPSRTTNGTTWPQAIMTLGAMAGCIGKPGCCTGSDAGHSWLQGGYLTLLQGGTILGEPSWTTSGNIAPIWNPLGGDSIEYGVPNGMYKLPEEPYYRININEAWTGILSGEFTTGLGKKRPCNVHMIYDTHENIINQAPGTMLAIEAYRKMDCVVAQNIVMTTACRYADIVLPVTTQWERYGDFTAAYREQVLWTSQVCEPLFEAKSDVDIAAELSEYIGVDPKQVRPLELKQQVFDWVAAATATKKDGSGVENLVSVTEDDLKELGVEGKPQEGRVPILDFKRDGIYTVERSEGDGLDYVVLEAFRKDPEANPIATTATGKLEICSPNAAARVKACGWTEIPPIAKYEPGIEGYEETFSDWGGKVKGEYPYQLVSLHIPRHSHSSFADVPNLREAFDHPLYMNPLDAATIGCETGQTVLITSKWGKSLRPLLVTEIMMPGVLGLGQGSWVEIDEETGIDLAGSVNVLNGPNCVGYGHQAWNSCIVKVEKWTGTPLAPDYTWEPREVFKED</sequence>
<evidence type="ECO:0000256" key="2">
    <source>
        <dbReference type="ARBA" id="ARBA00010312"/>
    </source>
</evidence>
<evidence type="ECO:0000256" key="3">
    <source>
        <dbReference type="ARBA" id="ARBA00022505"/>
    </source>
</evidence>
<dbReference type="Pfam" id="PF01568">
    <property type="entry name" value="Molydop_binding"/>
    <property type="match status" value="1"/>
</dbReference>
<dbReference type="RefSeq" id="WP_123191765.1">
    <property type="nucleotide sequence ID" value="NZ_QICD01000005.1"/>
</dbReference>
<dbReference type="Gene3D" id="3.40.50.12440">
    <property type="match status" value="1"/>
</dbReference>
<evidence type="ECO:0000259" key="6">
    <source>
        <dbReference type="Pfam" id="PF00384"/>
    </source>
</evidence>
<reference evidence="9" key="1">
    <citation type="submission" date="2018-05" db="EMBL/GenBank/DDBJ databases">
        <title>Genome Sequencing of selected type strains of the family Eggerthellaceae.</title>
        <authorList>
            <person name="Danylec N."/>
            <person name="Stoll D.A."/>
            <person name="Doetsch A."/>
            <person name="Huch M."/>
        </authorList>
    </citation>
    <scope>NUCLEOTIDE SEQUENCE [LARGE SCALE GENOMIC DNA]</scope>
    <source>
        <strain evidence="9">DSM 16106</strain>
    </source>
</reference>
<gene>
    <name evidence="8" type="ORF">DMP08_04465</name>
</gene>
<evidence type="ECO:0000313" key="9">
    <source>
        <dbReference type="Proteomes" id="UP000278632"/>
    </source>
</evidence>
<evidence type="ECO:0000256" key="1">
    <source>
        <dbReference type="ARBA" id="ARBA00001942"/>
    </source>
</evidence>
<dbReference type="GO" id="GO:0009055">
    <property type="term" value="F:electron transfer activity"/>
    <property type="evidence" value="ECO:0007669"/>
    <property type="project" value="TreeGrafter"/>
</dbReference>
<dbReference type="Pfam" id="PF00384">
    <property type="entry name" value="Molybdopterin"/>
    <property type="match status" value="1"/>
</dbReference>